<feature type="compositionally biased region" description="Low complexity" evidence="1">
    <location>
        <begin position="28"/>
        <end position="43"/>
    </location>
</feature>
<dbReference type="SUPFAM" id="SSF53335">
    <property type="entry name" value="S-adenosyl-L-methionine-dependent methyltransferases"/>
    <property type="match status" value="2"/>
</dbReference>
<dbReference type="Pfam" id="PF00891">
    <property type="entry name" value="Methyltransf_2"/>
    <property type="match status" value="1"/>
</dbReference>
<organism evidence="3 4">
    <name type="scientific">Rhizopogon vinicolor AM-OR11-026</name>
    <dbReference type="NCBI Taxonomy" id="1314800"/>
    <lineage>
        <taxon>Eukaryota</taxon>
        <taxon>Fungi</taxon>
        <taxon>Dikarya</taxon>
        <taxon>Basidiomycota</taxon>
        <taxon>Agaricomycotina</taxon>
        <taxon>Agaricomycetes</taxon>
        <taxon>Agaricomycetidae</taxon>
        <taxon>Boletales</taxon>
        <taxon>Suillineae</taxon>
        <taxon>Rhizopogonaceae</taxon>
        <taxon>Rhizopogon</taxon>
    </lineage>
</organism>
<dbReference type="AlphaFoldDB" id="A0A1B7MQI2"/>
<feature type="region of interest" description="Disordered" evidence="1">
    <location>
        <begin position="944"/>
        <end position="975"/>
    </location>
</feature>
<dbReference type="InterPro" id="IPR029063">
    <property type="entry name" value="SAM-dependent_MTases_sf"/>
</dbReference>
<feature type="region of interest" description="Disordered" evidence="1">
    <location>
        <begin position="267"/>
        <end position="304"/>
    </location>
</feature>
<feature type="compositionally biased region" description="Pro residues" evidence="1">
    <location>
        <begin position="44"/>
        <end position="56"/>
    </location>
</feature>
<feature type="region of interest" description="Disordered" evidence="1">
    <location>
        <begin position="869"/>
        <end position="894"/>
    </location>
</feature>
<keyword evidence="4" id="KW-1185">Reference proteome</keyword>
<evidence type="ECO:0000256" key="1">
    <source>
        <dbReference type="SAM" id="MobiDB-lite"/>
    </source>
</evidence>
<evidence type="ECO:0000313" key="4">
    <source>
        <dbReference type="Proteomes" id="UP000092154"/>
    </source>
</evidence>
<protein>
    <recommendedName>
        <fullName evidence="2">O-methyltransferase C-terminal domain-containing protein</fullName>
    </recommendedName>
</protein>
<feature type="region of interest" description="Disordered" evidence="1">
    <location>
        <begin position="27"/>
        <end position="65"/>
    </location>
</feature>
<proteinExistence type="predicted"/>
<feature type="compositionally biased region" description="Low complexity" evidence="1">
    <location>
        <begin position="825"/>
        <end position="836"/>
    </location>
</feature>
<dbReference type="PANTHER" id="PTHR43712:SF2">
    <property type="entry name" value="O-METHYLTRANSFERASE CICE"/>
    <property type="match status" value="1"/>
</dbReference>
<dbReference type="EMBL" id="KV448559">
    <property type="protein sequence ID" value="OAX34859.1"/>
    <property type="molecule type" value="Genomic_DNA"/>
</dbReference>
<dbReference type="InterPro" id="IPR001077">
    <property type="entry name" value="COMT_C"/>
</dbReference>
<dbReference type="OrthoDB" id="2410195at2759"/>
<reference evidence="3 4" key="1">
    <citation type="submission" date="2016-06" db="EMBL/GenBank/DDBJ databases">
        <title>Comparative genomics of the ectomycorrhizal sister species Rhizopogon vinicolor and Rhizopogon vesiculosus (Basidiomycota: Boletales) reveals a divergence of the mating type B locus.</title>
        <authorList>
            <consortium name="DOE Joint Genome Institute"/>
            <person name="Mujic A.B."/>
            <person name="Kuo A."/>
            <person name="Tritt A."/>
            <person name="Lipzen A."/>
            <person name="Chen C."/>
            <person name="Johnson J."/>
            <person name="Sharma A."/>
            <person name="Barry K."/>
            <person name="Grigoriev I.V."/>
            <person name="Spatafora J.W."/>
        </authorList>
    </citation>
    <scope>NUCLEOTIDE SEQUENCE [LARGE SCALE GENOMIC DNA]</scope>
    <source>
        <strain evidence="3 4">AM-OR11-026</strain>
    </source>
</reference>
<dbReference type="GO" id="GO:0008171">
    <property type="term" value="F:O-methyltransferase activity"/>
    <property type="evidence" value="ECO:0007669"/>
    <property type="project" value="InterPro"/>
</dbReference>
<feature type="compositionally biased region" description="Polar residues" evidence="1">
    <location>
        <begin position="949"/>
        <end position="975"/>
    </location>
</feature>
<feature type="domain" description="O-methyltransferase C-terminal" evidence="2">
    <location>
        <begin position="572"/>
        <end position="646"/>
    </location>
</feature>
<dbReference type="InterPro" id="IPR036388">
    <property type="entry name" value="WH-like_DNA-bd_sf"/>
</dbReference>
<feature type="compositionally biased region" description="Basic residues" evidence="1">
    <location>
        <begin position="1040"/>
        <end position="1054"/>
    </location>
</feature>
<feature type="region of interest" description="Disordered" evidence="1">
    <location>
        <begin position="1035"/>
        <end position="1092"/>
    </location>
</feature>
<evidence type="ECO:0000313" key="3">
    <source>
        <dbReference type="EMBL" id="OAX34859.1"/>
    </source>
</evidence>
<name>A0A1B7MQI2_9AGAM</name>
<dbReference type="STRING" id="1314800.A0A1B7MQI2"/>
<feature type="region of interest" description="Disordered" evidence="1">
    <location>
        <begin position="815"/>
        <end position="849"/>
    </location>
</feature>
<evidence type="ECO:0000259" key="2">
    <source>
        <dbReference type="Pfam" id="PF00891"/>
    </source>
</evidence>
<dbReference type="PANTHER" id="PTHR43712">
    <property type="entry name" value="PUTATIVE (AFU_ORTHOLOGUE AFUA_4G14580)-RELATED"/>
    <property type="match status" value="1"/>
</dbReference>
<gene>
    <name evidence="3" type="ORF">K503DRAFT_803247</name>
</gene>
<dbReference type="Proteomes" id="UP000092154">
    <property type="component" value="Unassembled WGS sequence"/>
</dbReference>
<dbReference type="InParanoid" id="A0A1B7MQI2"/>
<dbReference type="Gene3D" id="1.10.10.10">
    <property type="entry name" value="Winged helix-like DNA-binding domain superfamily/Winged helix DNA-binding domain"/>
    <property type="match status" value="1"/>
</dbReference>
<feature type="region of interest" description="Disordered" evidence="1">
    <location>
        <begin position="1117"/>
        <end position="1158"/>
    </location>
</feature>
<sequence>MPTTTFTTLRALHALMGDALDDIQRVFSQSSSPPSSQCSSPAYPASPEPASMPPTPMSSTFSTQVSSYGAPLSPMFDLHHDYPSPALPYLPTTPAEQLAAHPDASAAATRIIAAAGQIMSIVQKPFLFICDATMGYNLPASMRLLEHLHIVEILREAEDERQCVLSELDMRLNDANDESADEPNSRAHPLRLLSTHHILRETAPDTFALTRVASLLDSGKSVASVFANPEKKYEDTTGIAAFVGLCTDELFKSAAYLTEAFTGVQLPSAPHAPPGSAATMPPDGDDTHTSGHLKQPQPIHVESDGRSAKGNVMVETLPAFNLAFNTPVPFFEWLEDGGLDALGGSGIGAGSWDIESAGNEDGTKQGQAGHVRNKSTLSTRSGRELRKSFRLERFSQAMTGTSGWEAPRAILSGFDWLSLPRGSTIVDVGGGIGSTTMILAKAFGGNRGRRESLSSEVDEDEDTVENNTFTTPLSCNNLTPRKSRSDLKSFASRGELKSPVFRVDLKSRASQANLTHKPSHADFKVPSSRGGLDALQPVVSSDDQDMQFRFIVQDRPVVVGLGLAAWRAQCPEMLESRQVVFQDHDFFLPQPALPSLDFNPHPAVYILRVVLHDWPDARARHVLLNLRLASSPETRLIIAEHVLPLACIDEGVHSVKDEHQMAEGEKWTLDSVLAHVEGADSTLAPAPLLPNLGKASANPYWMDIMMDITFNGKERTLRELCALALSSGWRIMRVTYSKGSHFGHLVCEPVDIPEDVFTILPERPATTEPATDYPFIYTEPSEDDSHDGLSGATGVYADNLLSPLGMRSAILPHLPPSALERSSSRRGTSTFGSRVSLPRPDELPSGKPKSYNLGRRWLKARGLGVRSVVEKQKRREEGIRKVDDHDDQGGVSPQQSRVWWKRALVTASPVAEERIGDVSALRLRSGTITPEVPPPLQSPRQYHFPTHRMTPSVQSNLPGDGHSSTSQSRRPSVVSLTRKLNFSPFSRRPSVVDLASTSPRSATFDTVHVQPEDLERNLRHQPSTPMMQRYYHSDGDRGKSIRHHPSAPHLKHGMTRAEEPPPLPTALKVAQDDGPSNVPLPPRKSSLLSGGNMTSLSTAAPYQPSQSIFSSAPTVAPIRAPSMPTESVSPKVKRQPGTPKLLRRLSIPVLRRKREEDA</sequence>
<dbReference type="Gene3D" id="3.40.50.150">
    <property type="entry name" value="Vaccinia Virus protein VP39"/>
    <property type="match status" value="2"/>
</dbReference>
<feature type="region of interest" description="Disordered" evidence="1">
    <location>
        <begin position="354"/>
        <end position="382"/>
    </location>
</feature>
<accession>A0A1B7MQI2</accession>
<feature type="compositionally biased region" description="Basic and acidic residues" evidence="1">
    <location>
        <begin position="869"/>
        <end position="888"/>
    </location>
</feature>